<dbReference type="Pfam" id="PF02375">
    <property type="entry name" value="JmjN"/>
    <property type="match status" value="1"/>
</dbReference>
<evidence type="ECO:0000313" key="5">
    <source>
        <dbReference type="RefSeq" id="XP_025421116.1"/>
    </source>
</evidence>
<gene>
    <name evidence="3" type="primary">Kdm4B_0</name>
    <name evidence="5" type="synonym">LOC112691173</name>
    <name evidence="3" type="ORF">g.180923</name>
</gene>
<dbReference type="GO" id="GO:0008168">
    <property type="term" value="F:methyltransferase activity"/>
    <property type="evidence" value="ECO:0007669"/>
    <property type="project" value="UniProtKB-KW"/>
</dbReference>
<dbReference type="GO" id="GO:0032259">
    <property type="term" value="P:methylation"/>
    <property type="evidence" value="ECO:0007669"/>
    <property type="project" value="UniProtKB-KW"/>
</dbReference>
<dbReference type="RefSeq" id="XP_025421116.1">
    <property type="nucleotide sequence ID" value="XM_025565331.1"/>
</dbReference>
<dbReference type="PANTHER" id="PTHR10694">
    <property type="entry name" value="LYSINE-SPECIFIC DEMETHYLASE"/>
    <property type="match status" value="1"/>
</dbReference>
<dbReference type="SMART" id="SM00545">
    <property type="entry name" value="JmjN"/>
    <property type="match status" value="1"/>
</dbReference>
<dbReference type="Gene3D" id="2.60.120.650">
    <property type="entry name" value="Cupin"/>
    <property type="match status" value="1"/>
</dbReference>
<dbReference type="PROSITE" id="PS51184">
    <property type="entry name" value="JMJC"/>
    <property type="match status" value="1"/>
</dbReference>
<organism evidence="3">
    <name type="scientific">Sipha flava</name>
    <name type="common">yellow sugarcane aphid</name>
    <dbReference type="NCBI Taxonomy" id="143950"/>
    <lineage>
        <taxon>Eukaryota</taxon>
        <taxon>Metazoa</taxon>
        <taxon>Ecdysozoa</taxon>
        <taxon>Arthropoda</taxon>
        <taxon>Hexapoda</taxon>
        <taxon>Insecta</taxon>
        <taxon>Pterygota</taxon>
        <taxon>Neoptera</taxon>
        <taxon>Paraneoptera</taxon>
        <taxon>Hemiptera</taxon>
        <taxon>Sternorrhyncha</taxon>
        <taxon>Aphidomorpha</taxon>
        <taxon>Aphidoidea</taxon>
        <taxon>Aphididae</taxon>
        <taxon>Sipha</taxon>
    </lineage>
</organism>
<reference evidence="5" key="2">
    <citation type="submission" date="2025-04" db="UniProtKB">
        <authorList>
            <consortium name="RefSeq"/>
        </authorList>
    </citation>
    <scope>IDENTIFICATION</scope>
    <source>
        <tissue evidence="5">Whole body</tissue>
    </source>
</reference>
<dbReference type="OrthoDB" id="9547406at2759"/>
<evidence type="ECO:0000313" key="3">
    <source>
        <dbReference type="EMBL" id="MBY79267.1"/>
    </source>
</evidence>
<dbReference type="SMART" id="SM00558">
    <property type="entry name" value="JmjC"/>
    <property type="match status" value="1"/>
</dbReference>
<dbReference type="GO" id="GO:0051864">
    <property type="term" value="F:histone H3K36 demethylase activity"/>
    <property type="evidence" value="ECO:0007669"/>
    <property type="project" value="TreeGrafter"/>
</dbReference>
<evidence type="ECO:0000313" key="4">
    <source>
        <dbReference type="Proteomes" id="UP000694846"/>
    </source>
</evidence>
<sequence length="348" mass="40079">MSGTPRIMVFRPTIEEFKNFPSYIEFMESSGAHYAGLAKVIPPIGWNPRKNSYNDYDIMNTIIPAPIKQVIKGGRGIYNLTSSKKRSISVSEFKTLIENSNSTASDAFDYNEIEKKYWKNINFGSAIYGADVMGSIMDSDVDSWNLRKLDTILDYLKKYYNLTVEGINTTYLYFGMWKATFAWHTEDMDLYSINYLHDGCPKTWYAIPPKAGHRFQRVVKNIYGESTCTSFLRHKMVVMSPSILKSHDILTNKITQESGEFMITFPFSYHMGFSHGFNIAESTNFAMDRWVEYGKRATLCSCGGSRVAFSMDTFVKRFQPKKYKLWCEGKDIGFHPEEPKRLYPAPVF</sequence>
<proteinExistence type="predicted"/>
<protein>
    <submittedName>
        <fullName evidence="5">Probable lysine-specific demethylase 4B</fullName>
    </submittedName>
    <submittedName>
        <fullName evidence="3">Putative lysine-specific demethylase 4B</fullName>
    </submittedName>
</protein>
<keyword evidence="4" id="KW-1185">Reference proteome</keyword>
<keyword evidence="3" id="KW-0808">Transferase</keyword>
<feature type="domain" description="JmjC" evidence="2">
    <location>
        <begin position="138"/>
        <end position="302"/>
    </location>
</feature>
<dbReference type="PROSITE" id="PS51183">
    <property type="entry name" value="JMJN"/>
    <property type="match status" value="1"/>
</dbReference>
<accession>A0A2S2QNF5</accession>
<feature type="domain" description="JmjN" evidence="1">
    <location>
        <begin position="7"/>
        <end position="49"/>
    </location>
</feature>
<dbReference type="GO" id="GO:0000785">
    <property type="term" value="C:chromatin"/>
    <property type="evidence" value="ECO:0007669"/>
    <property type="project" value="TreeGrafter"/>
</dbReference>
<dbReference type="SUPFAM" id="SSF51197">
    <property type="entry name" value="Clavaminate synthase-like"/>
    <property type="match status" value="1"/>
</dbReference>
<keyword evidence="3" id="KW-0489">Methyltransferase</keyword>
<dbReference type="GO" id="GO:0005634">
    <property type="term" value="C:nucleus"/>
    <property type="evidence" value="ECO:0007669"/>
    <property type="project" value="TreeGrafter"/>
</dbReference>
<dbReference type="InterPro" id="IPR003347">
    <property type="entry name" value="JmjC_dom"/>
</dbReference>
<dbReference type="Pfam" id="PF02373">
    <property type="entry name" value="JmjC"/>
    <property type="match status" value="1"/>
</dbReference>
<dbReference type="Proteomes" id="UP000694846">
    <property type="component" value="Unplaced"/>
</dbReference>
<dbReference type="AlphaFoldDB" id="A0A2S2QNF5"/>
<dbReference type="EMBL" id="GGMS01010064">
    <property type="protein sequence ID" value="MBY79267.1"/>
    <property type="molecule type" value="Transcribed_RNA"/>
</dbReference>
<dbReference type="PANTHER" id="PTHR10694:SF129">
    <property type="entry name" value="LYSINE-SPECIFIC DEMETHYLASE 4B-RELATED"/>
    <property type="match status" value="1"/>
</dbReference>
<dbReference type="InterPro" id="IPR003349">
    <property type="entry name" value="JmjN"/>
</dbReference>
<name>A0A2S2QNF5_9HEMI</name>
<evidence type="ECO:0000259" key="1">
    <source>
        <dbReference type="PROSITE" id="PS51183"/>
    </source>
</evidence>
<reference evidence="3" key="1">
    <citation type="submission" date="2018-04" db="EMBL/GenBank/DDBJ databases">
        <title>Transcriptome assembly of Sipha flava.</title>
        <authorList>
            <person name="Scully E.D."/>
            <person name="Geib S.M."/>
            <person name="Palmer N.A."/>
            <person name="Koch K."/>
            <person name="Bradshaw J."/>
            <person name="Heng-Moss T."/>
            <person name="Sarath G."/>
        </authorList>
    </citation>
    <scope>NUCLEOTIDE SEQUENCE</scope>
</reference>
<dbReference type="GO" id="GO:0032454">
    <property type="term" value="F:histone H3K9 demethylase activity"/>
    <property type="evidence" value="ECO:0007669"/>
    <property type="project" value="TreeGrafter"/>
</dbReference>
<dbReference type="GO" id="GO:0010468">
    <property type="term" value="P:regulation of gene expression"/>
    <property type="evidence" value="ECO:0007669"/>
    <property type="project" value="TreeGrafter"/>
</dbReference>
<evidence type="ECO:0000259" key="2">
    <source>
        <dbReference type="PROSITE" id="PS51184"/>
    </source>
</evidence>